<gene>
    <name evidence="3" type="ORF">OEIGOIKO_00705</name>
</gene>
<keyword evidence="2" id="KW-1133">Transmembrane helix</keyword>
<comment type="caution">
    <text evidence="3">The sequence shown here is derived from an EMBL/GenBank/DDBJ whole genome shotgun (WGS) entry which is preliminary data.</text>
</comment>
<evidence type="ECO:0000256" key="1">
    <source>
        <dbReference type="SAM" id="MobiDB-lite"/>
    </source>
</evidence>
<feature type="transmembrane region" description="Helical" evidence="2">
    <location>
        <begin position="73"/>
        <end position="95"/>
    </location>
</feature>
<feature type="transmembrane region" description="Helical" evidence="2">
    <location>
        <begin position="44"/>
        <end position="61"/>
    </location>
</feature>
<dbReference type="EMBL" id="BHZC01000001">
    <property type="protein sequence ID" value="GCD32987.1"/>
    <property type="molecule type" value="Genomic_DNA"/>
</dbReference>
<sequence length="235" mass="24715">MSSLSPTDPQSTLGVGRGTTREVPDEGAVRRHHPWSMTTTAQRSLLWGPLLFGAYGVIRLLDGLDGVKGPGLAWTTGHLCFLAGLVFFAQGFAAMRKAAGSDLWSSAGFWTGGAGVVALAVQFSVDITTGLMAGSHTEMAELTGDFQSVPGVEFAFYLVGPLLFFVGQLLLTGRLAALRALAPWAPVLVLATSLLTSAFKDLIPLGAVLLLLSYAPLWRTGVSRASAVPSLRART</sequence>
<organism evidence="3 4">
    <name type="scientific">Streptomyces chrestomyceticus JCM 4735</name>
    <dbReference type="NCBI Taxonomy" id="1306181"/>
    <lineage>
        <taxon>Bacteria</taxon>
        <taxon>Bacillati</taxon>
        <taxon>Actinomycetota</taxon>
        <taxon>Actinomycetes</taxon>
        <taxon>Kitasatosporales</taxon>
        <taxon>Streptomycetaceae</taxon>
        <taxon>Streptomyces</taxon>
    </lineage>
</organism>
<proteinExistence type="predicted"/>
<feature type="transmembrane region" description="Helical" evidence="2">
    <location>
        <begin position="107"/>
        <end position="134"/>
    </location>
</feature>
<accession>A0A7U9KQJ1</accession>
<dbReference type="Proteomes" id="UP000287830">
    <property type="component" value="Unassembled WGS sequence"/>
</dbReference>
<feature type="compositionally biased region" description="Basic and acidic residues" evidence="1">
    <location>
        <begin position="19"/>
        <end position="28"/>
    </location>
</feature>
<reference evidence="3 4" key="1">
    <citation type="submission" date="2018-11" db="EMBL/GenBank/DDBJ databases">
        <title>Whole genome sequence of Streptomyces chrestomyceticus NBRC 13444(T).</title>
        <authorList>
            <person name="Komaki H."/>
            <person name="Tamura T."/>
        </authorList>
    </citation>
    <scope>NUCLEOTIDE SEQUENCE [LARGE SCALE GENOMIC DNA]</scope>
    <source>
        <strain evidence="3 4">NBRC 13444</strain>
    </source>
</reference>
<feature type="compositionally biased region" description="Polar residues" evidence="1">
    <location>
        <begin position="1"/>
        <end position="13"/>
    </location>
</feature>
<feature type="transmembrane region" description="Helical" evidence="2">
    <location>
        <begin position="154"/>
        <end position="171"/>
    </location>
</feature>
<keyword evidence="2" id="KW-0472">Membrane</keyword>
<feature type="transmembrane region" description="Helical" evidence="2">
    <location>
        <begin position="178"/>
        <end position="196"/>
    </location>
</feature>
<evidence type="ECO:0000313" key="3">
    <source>
        <dbReference type="EMBL" id="GCD32987.1"/>
    </source>
</evidence>
<evidence type="ECO:0000256" key="2">
    <source>
        <dbReference type="SAM" id="Phobius"/>
    </source>
</evidence>
<name>A0A7U9KQJ1_9ACTN</name>
<keyword evidence="2" id="KW-0812">Transmembrane</keyword>
<evidence type="ECO:0000313" key="4">
    <source>
        <dbReference type="Proteomes" id="UP000287830"/>
    </source>
</evidence>
<feature type="transmembrane region" description="Helical" evidence="2">
    <location>
        <begin position="202"/>
        <end position="222"/>
    </location>
</feature>
<protein>
    <recommendedName>
        <fullName evidence="5">Integral membrane protein</fullName>
    </recommendedName>
</protein>
<dbReference type="AlphaFoldDB" id="A0A7U9KQJ1"/>
<feature type="region of interest" description="Disordered" evidence="1">
    <location>
        <begin position="1"/>
        <end position="28"/>
    </location>
</feature>
<evidence type="ECO:0008006" key="5">
    <source>
        <dbReference type="Google" id="ProtNLM"/>
    </source>
</evidence>